<feature type="active site" description="Proton donor" evidence="4">
    <location>
        <position position="193"/>
    </location>
</feature>
<gene>
    <name evidence="8" type="ORF">N868_09090</name>
</gene>
<dbReference type="InterPro" id="IPR013320">
    <property type="entry name" value="ConA-like_dom_sf"/>
</dbReference>
<dbReference type="Gene3D" id="2.115.10.20">
    <property type="entry name" value="Glycosyl hydrolase domain, family 43"/>
    <property type="match status" value="1"/>
</dbReference>
<evidence type="ECO:0000256" key="1">
    <source>
        <dbReference type="ARBA" id="ARBA00009865"/>
    </source>
</evidence>
<evidence type="ECO:0000256" key="3">
    <source>
        <dbReference type="ARBA" id="ARBA00023295"/>
    </source>
</evidence>
<dbReference type="PANTHER" id="PTHR42812">
    <property type="entry name" value="BETA-XYLOSIDASE"/>
    <property type="match status" value="1"/>
</dbReference>
<keyword evidence="9" id="KW-1185">Reference proteome</keyword>
<dbReference type="GO" id="GO:0005975">
    <property type="term" value="P:carbohydrate metabolic process"/>
    <property type="evidence" value="ECO:0007669"/>
    <property type="project" value="InterPro"/>
</dbReference>
<comment type="similarity">
    <text evidence="1 6">Belongs to the glycosyl hydrolase 43 family.</text>
</comment>
<evidence type="ECO:0000256" key="2">
    <source>
        <dbReference type="ARBA" id="ARBA00022801"/>
    </source>
</evidence>
<dbReference type="Pfam" id="PF17851">
    <property type="entry name" value="GH43_C2"/>
    <property type="match status" value="1"/>
</dbReference>
<sequence length="527" mass="57051">MGRGQGPVRVANPVLPGCYPDPSICRVGEWFYLVTSTFEYVPGLPVHRSSDLVSWEHVGHVVDRAGQLDYDGIRSSGGLYAPTIRHHDGTFYVVCTLVDQQDDTRGGNFLMTATDPAGPWSDPVWLDAGGIDPSIFFDDDGRVWMHGTRLAADPEWYHQTEVWVREYDPVAQRLVGDEHVVWTGAVRGAVWAEGPHLYKVDGRYYLLAAEGGTEIHHAISVARADAVTGPYEGNKANPILTHRHLGPGQDVVGVGHADLVEAPDGSWWAVCLAMRPYGGYHYDLGRETFLMPVIWHDGWPVLAPGLGRLPAEVDVPFAEAWTPGVTQGTTSGAVRPDDPRWTSLRRPWVEFAKPDGDGWRLTVRPTTLTEPGTPAFLGVRQQHQDVDVRTAVRPVAGPLAEGEEVGVVVRQSEDDHARLAVVGGADGSRRVVAVHRSGGVETVLAERALPAGDGAVVLGVSARGQDFALVAGVRDEEPETVAVVDGRTLDSVATGGFLGLWLGVYATSNGSPTQTEVVVERFEYLPV</sequence>
<dbReference type="Pfam" id="PF04616">
    <property type="entry name" value="Glyco_hydro_43"/>
    <property type="match status" value="1"/>
</dbReference>
<dbReference type="CDD" id="cd18617">
    <property type="entry name" value="GH43_XynB-like"/>
    <property type="match status" value="1"/>
</dbReference>
<dbReference type="InterPro" id="IPR051795">
    <property type="entry name" value="Glycosyl_Hydrlase_43"/>
</dbReference>
<dbReference type="OrthoDB" id="9801455at2"/>
<evidence type="ECO:0000256" key="5">
    <source>
        <dbReference type="PIRSR" id="PIRSR606710-2"/>
    </source>
</evidence>
<protein>
    <submittedName>
        <fullName evidence="8">Arabinofuranosidase</fullName>
    </submittedName>
</protein>
<dbReference type="EMBL" id="AXCY01000020">
    <property type="protein sequence ID" value="KGM11480.1"/>
    <property type="molecule type" value="Genomic_DNA"/>
</dbReference>
<accession>A0A0A0BU33</accession>
<feature type="active site" description="Proton acceptor" evidence="4">
    <location>
        <position position="21"/>
    </location>
</feature>
<keyword evidence="3 6" id="KW-0326">Glycosidase</keyword>
<dbReference type="SUPFAM" id="SSF49899">
    <property type="entry name" value="Concanavalin A-like lectins/glucanases"/>
    <property type="match status" value="1"/>
</dbReference>
<reference evidence="8 9" key="1">
    <citation type="submission" date="2013-08" db="EMBL/GenBank/DDBJ databases">
        <title>Genome sequencing of Cellulomonas carbonis T26.</title>
        <authorList>
            <person name="Chen F."/>
            <person name="Li Y."/>
            <person name="Wang G."/>
        </authorList>
    </citation>
    <scope>NUCLEOTIDE SEQUENCE [LARGE SCALE GENOMIC DNA]</scope>
    <source>
        <strain evidence="8 9">T26</strain>
    </source>
</reference>
<feature type="domain" description="Beta-xylosidase C-terminal Concanavalin A-like" evidence="7">
    <location>
        <begin position="338"/>
        <end position="524"/>
    </location>
</feature>
<dbReference type="InterPro" id="IPR006710">
    <property type="entry name" value="Glyco_hydro_43"/>
</dbReference>
<dbReference type="Proteomes" id="UP000029839">
    <property type="component" value="Unassembled WGS sequence"/>
</dbReference>
<dbReference type="AlphaFoldDB" id="A0A0A0BU33"/>
<evidence type="ECO:0000256" key="6">
    <source>
        <dbReference type="RuleBase" id="RU361187"/>
    </source>
</evidence>
<evidence type="ECO:0000256" key="4">
    <source>
        <dbReference type="PIRSR" id="PIRSR606710-1"/>
    </source>
</evidence>
<dbReference type="InterPro" id="IPR041542">
    <property type="entry name" value="GH43_C2"/>
</dbReference>
<reference evidence="8 9" key="2">
    <citation type="journal article" date="2015" name="Stand. Genomic Sci.">
        <title>Draft genome sequence of Cellulomonas carbonis T26(T) and comparative analysis of six Cellulomonas genomes.</title>
        <authorList>
            <person name="Zhuang W."/>
            <person name="Zhang S."/>
            <person name="Xia X."/>
            <person name="Wang G."/>
        </authorList>
    </citation>
    <scope>NUCLEOTIDE SEQUENCE [LARGE SCALE GENOMIC DNA]</scope>
    <source>
        <strain evidence="8 9">T26</strain>
    </source>
</reference>
<organism evidence="8 9">
    <name type="scientific">Cellulomonas carbonis T26</name>
    <dbReference type="NCBI Taxonomy" id="947969"/>
    <lineage>
        <taxon>Bacteria</taxon>
        <taxon>Bacillati</taxon>
        <taxon>Actinomycetota</taxon>
        <taxon>Actinomycetes</taxon>
        <taxon>Micrococcales</taxon>
        <taxon>Cellulomonadaceae</taxon>
        <taxon>Cellulomonas</taxon>
    </lineage>
</organism>
<dbReference type="InterPro" id="IPR023296">
    <property type="entry name" value="Glyco_hydro_beta-prop_sf"/>
</dbReference>
<proteinExistence type="inferred from homology"/>
<name>A0A0A0BU33_9CELL</name>
<dbReference type="SUPFAM" id="SSF75005">
    <property type="entry name" value="Arabinanase/levansucrase/invertase"/>
    <property type="match status" value="1"/>
</dbReference>
<dbReference type="GO" id="GO:0004553">
    <property type="term" value="F:hydrolase activity, hydrolyzing O-glycosyl compounds"/>
    <property type="evidence" value="ECO:0007669"/>
    <property type="project" value="InterPro"/>
</dbReference>
<dbReference type="PANTHER" id="PTHR42812:SF12">
    <property type="entry name" value="BETA-XYLOSIDASE-RELATED"/>
    <property type="match status" value="1"/>
</dbReference>
<evidence type="ECO:0000313" key="9">
    <source>
        <dbReference type="Proteomes" id="UP000029839"/>
    </source>
</evidence>
<dbReference type="Gene3D" id="2.60.120.200">
    <property type="match status" value="1"/>
</dbReference>
<feature type="site" description="Important for catalytic activity, responsible for pKa modulation of the active site Glu and correct orientation of both the proton donor and substrate" evidence="5">
    <location>
        <position position="132"/>
    </location>
</feature>
<keyword evidence="2 6" id="KW-0378">Hydrolase</keyword>
<evidence type="ECO:0000259" key="7">
    <source>
        <dbReference type="Pfam" id="PF17851"/>
    </source>
</evidence>
<comment type="caution">
    <text evidence="8">The sequence shown here is derived from an EMBL/GenBank/DDBJ whole genome shotgun (WGS) entry which is preliminary data.</text>
</comment>
<evidence type="ECO:0000313" key="8">
    <source>
        <dbReference type="EMBL" id="KGM11480.1"/>
    </source>
</evidence>